<evidence type="ECO:0000256" key="4">
    <source>
        <dbReference type="ARBA" id="ARBA00022692"/>
    </source>
</evidence>
<keyword evidence="10" id="KW-1185">Reference proteome</keyword>
<dbReference type="InterPro" id="IPR035906">
    <property type="entry name" value="MetI-like_sf"/>
</dbReference>
<dbReference type="GO" id="GO:0005886">
    <property type="term" value="C:plasma membrane"/>
    <property type="evidence" value="ECO:0007669"/>
    <property type="project" value="UniProtKB-SubCell"/>
</dbReference>
<protein>
    <submittedName>
        <fullName evidence="9">ABC transporter permease subunit</fullName>
    </submittedName>
</protein>
<dbReference type="SUPFAM" id="SSF161098">
    <property type="entry name" value="MetI-like"/>
    <property type="match status" value="1"/>
</dbReference>
<dbReference type="PANTHER" id="PTHR43386">
    <property type="entry name" value="OLIGOPEPTIDE TRANSPORT SYSTEM PERMEASE PROTEIN APPC"/>
    <property type="match status" value="1"/>
</dbReference>
<dbReference type="InterPro" id="IPR000515">
    <property type="entry name" value="MetI-like"/>
</dbReference>
<feature type="transmembrane region" description="Helical" evidence="7">
    <location>
        <begin position="103"/>
        <end position="126"/>
    </location>
</feature>
<feature type="transmembrane region" description="Helical" evidence="7">
    <location>
        <begin position="36"/>
        <end position="54"/>
    </location>
</feature>
<dbReference type="InterPro" id="IPR050366">
    <property type="entry name" value="BP-dependent_transpt_permease"/>
</dbReference>
<evidence type="ECO:0000256" key="3">
    <source>
        <dbReference type="ARBA" id="ARBA00022475"/>
    </source>
</evidence>
<evidence type="ECO:0000256" key="5">
    <source>
        <dbReference type="ARBA" id="ARBA00022989"/>
    </source>
</evidence>
<proteinExistence type="inferred from homology"/>
<keyword evidence="4 7" id="KW-0812">Transmembrane</keyword>
<sequence length="306" mass="33144">MSLEVGGIRSLKDRFLIRDVLSGLRRLMDDRPAKLAMGYLSVMLVLAVIGPHIAPYPYDKILFSEAGQILRAQPPSLAHPLGTTSTGQDVLSRMIYGVRPTMITGLLGGLIIVTLGGMVGITAGYLGGQTDNVLMRITDFIYSIPLIPFAIVLVGVFGIDFFVTIFIIGGILWRGSARVLRSKVLQIKQRPYILMTKASGASTPYIILKHIVPNVGSMVILFFAMGIGYAIIAQAGLAFVGVSNPFIPSWGVMIRNAYRSGLVADAWWWSLPPGLLISTTVLSAIMLGRRFEVLSGQTDDAMLEMG</sequence>
<dbReference type="PROSITE" id="PS50928">
    <property type="entry name" value="ABC_TM1"/>
    <property type="match status" value="1"/>
</dbReference>
<feature type="domain" description="ABC transmembrane type-1" evidence="8">
    <location>
        <begin position="98"/>
        <end position="288"/>
    </location>
</feature>
<evidence type="ECO:0000256" key="6">
    <source>
        <dbReference type="ARBA" id="ARBA00023136"/>
    </source>
</evidence>
<keyword evidence="6 7" id="KW-0472">Membrane</keyword>
<dbReference type="Gene3D" id="1.10.3720.10">
    <property type="entry name" value="MetI-like"/>
    <property type="match status" value="1"/>
</dbReference>
<name>A0A6A8G9V3_9EURY</name>
<comment type="subcellular location">
    <subcellularLocation>
        <location evidence="1 7">Cell membrane</location>
        <topology evidence="1 7">Multi-pass membrane protein</topology>
    </subcellularLocation>
</comment>
<feature type="transmembrane region" description="Helical" evidence="7">
    <location>
        <begin position="219"/>
        <end position="247"/>
    </location>
</feature>
<evidence type="ECO:0000256" key="7">
    <source>
        <dbReference type="RuleBase" id="RU363032"/>
    </source>
</evidence>
<dbReference type="InterPro" id="IPR025966">
    <property type="entry name" value="OppC_N"/>
</dbReference>
<dbReference type="Proteomes" id="UP000443423">
    <property type="component" value="Unassembled WGS sequence"/>
</dbReference>
<feature type="transmembrane region" description="Helical" evidence="7">
    <location>
        <begin position="146"/>
        <end position="173"/>
    </location>
</feature>
<dbReference type="AlphaFoldDB" id="A0A6A8G9V3"/>
<evidence type="ECO:0000256" key="1">
    <source>
        <dbReference type="ARBA" id="ARBA00004651"/>
    </source>
</evidence>
<evidence type="ECO:0000313" key="10">
    <source>
        <dbReference type="Proteomes" id="UP000443423"/>
    </source>
</evidence>
<organism evidence="9 10">
    <name type="scientific">Haloferax marinum</name>
    <dbReference type="NCBI Taxonomy" id="2666143"/>
    <lineage>
        <taxon>Archaea</taxon>
        <taxon>Methanobacteriati</taxon>
        <taxon>Methanobacteriota</taxon>
        <taxon>Stenosarchaea group</taxon>
        <taxon>Halobacteria</taxon>
        <taxon>Halobacteriales</taxon>
        <taxon>Haloferacaceae</taxon>
        <taxon>Haloferax</taxon>
    </lineage>
</organism>
<reference evidence="9 10" key="1">
    <citation type="submission" date="2019-11" db="EMBL/GenBank/DDBJ databases">
        <title>Whole genome sequence of Haloferax sp. MBLA0078.</title>
        <authorList>
            <person name="Seo M.-J."/>
            <person name="Cho E.-S."/>
        </authorList>
    </citation>
    <scope>NUCLEOTIDE SEQUENCE [LARGE SCALE GENOMIC DNA]</scope>
    <source>
        <strain evidence="9 10">MBLA0078</strain>
    </source>
</reference>
<comment type="similarity">
    <text evidence="7">Belongs to the binding-protein-dependent transport system permease family.</text>
</comment>
<feature type="transmembrane region" description="Helical" evidence="7">
    <location>
        <begin position="267"/>
        <end position="287"/>
    </location>
</feature>
<evidence type="ECO:0000256" key="2">
    <source>
        <dbReference type="ARBA" id="ARBA00022448"/>
    </source>
</evidence>
<dbReference type="PANTHER" id="PTHR43386:SF1">
    <property type="entry name" value="D,D-DIPEPTIDE TRANSPORT SYSTEM PERMEASE PROTEIN DDPC-RELATED"/>
    <property type="match status" value="1"/>
</dbReference>
<accession>A0A6A8G9V3</accession>
<keyword evidence="3" id="KW-1003">Cell membrane</keyword>
<dbReference type="EMBL" id="WKJQ01000001">
    <property type="protein sequence ID" value="MRW96886.1"/>
    <property type="molecule type" value="Genomic_DNA"/>
</dbReference>
<evidence type="ECO:0000259" key="8">
    <source>
        <dbReference type="PROSITE" id="PS50928"/>
    </source>
</evidence>
<keyword evidence="5 7" id="KW-1133">Transmembrane helix</keyword>
<dbReference type="Pfam" id="PF12911">
    <property type="entry name" value="OppC_N"/>
    <property type="match status" value="1"/>
</dbReference>
<comment type="caution">
    <text evidence="9">The sequence shown here is derived from an EMBL/GenBank/DDBJ whole genome shotgun (WGS) entry which is preliminary data.</text>
</comment>
<dbReference type="CDD" id="cd06261">
    <property type="entry name" value="TM_PBP2"/>
    <property type="match status" value="1"/>
</dbReference>
<dbReference type="GO" id="GO:0055085">
    <property type="term" value="P:transmembrane transport"/>
    <property type="evidence" value="ECO:0007669"/>
    <property type="project" value="InterPro"/>
</dbReference>
<keyword evidence="2 7" id="KW-0813">Transport</keyword>
<evidence type="ECO:0000313" key="9">
    <source>
        <dbReference type="EMBL" id="MRW96886.1"/>
    </source>
</evidence>
<gene>
    <name evidence="9" type="ORF">GJR99_09915</name>
</gene>
<dbReference type="Pfam" id="PF00528">
    <property type="entry name" value="BPD_transp_1"/>
    <property type="match status" value="1"/>
</dbReference>